<keyword evidence="1" id="KW-0812">Transmembrane</keyword>
<comment type="caution">
    <text evidence="2">The sequence shown here is derived from an EMBL/GenBank/DDBJ whole genome shotgun (WGS) entry which is preliminary data.</text>
</comment>
<keyword evidence="1" id="KW-1133">Transmembrane helix</keyword>
<accession>X6M082</accession>
<name>X6M082_RETFI</name>
<evidence type="ECO:0000313" key="3">
    <source>
        <dbReference type="Proteomes" id="UP000023152"/>
    </source>
</evidence>
<reference evidence="2 3" key="1">
    <citation type="journal article" date="2013" name="Curr. Biol.">
        <title>The Genome of the Foraminiferan Reticulomyxa filosa.</title>
        <authorList>
            <person name="Glockner G."/>
            <person name="Hulsmann N."/>
            <person name="Schleicher M."/>
            <person name="Noegel A.A."/>
            <person name="Eichinger L."/>
            <person name="Gallinger C."/>
            <person name="Pawlowski J."/>
            <person name="Sierra R."/>
            <person name="Euteneuer U."/>
            <person name="Pillet L."/>
            <person name="Moustafa A."/>
            <person name="Platzer M."/>
            <person name="Groth M."/>
            <person name="Szafranski K."/>
            <person name="Schliwa M."/>
        </authorList>
    </citation>
    <scope>NUCLEOTIDE SEQUENCE [LARGE SCALE GENOMIC DNA]</scope>
</reference>
<keyword evidence="3" id="KW-1185">Reference proteome</keyword>
<feature type="transmembrane region" description="Helical" evidence="1">
    <location>
        <begin position="22"/>
        <end position="44"/>
    </location>
</feature>
<dbReference type="EMBL" id="ASPP01025986">
    <property type="protein sequence ID" value="ETO07593.1"/>
    <property type="molecule type" value="Genomic_DNA"/>
</dbReference>
<keyword evidence="1" id="KW-0472">Membrane</keyword>
<protein>
    <submittedName>
        <fullName evidence="2">Uncharacterized protein</fullName>
    </submittedName>
</protein>
<proteinExistence type="predicted"/>
<evidence type="ECO:0000313" key="2">
    <source>
        <dbReference type="EMBL" id="ETO07593.1"/>
    </source>
</evidence>
<dbReference type="Proteomes" id="UP000023152">
    <property type="component" value="Unassembled WGS sequence"/>
</dbReference>
<gene>
    <name evidence="2" type="ORF">RFI_29799</name>
</gene>
<sequence>KLILSSCSNNFNKHFPREAKKLRLFLIVYKIFTTIEIFAAITIIPCCPFLIISSSTTLSLGLLYQSHIDNSEMIRFCCARNRDTYPLLGRSTNGLNAWFSSTIALPKKIGKYTAHNHNQQTFDAPHQLKDEKHIIICLIFWERVFAIKSDGHITLLTLHMHLINDNNDSYNNKSVQNEMRKINIQKQNQSIYK</sequence>
<feature type="non-terminal residue" evidence="2">
    <location>
        <position position="1"/>
    </location>
</feature>
<organism evidence="2 3">
    <name type="scientific">Reticulomyxa filosa</name>
    <dbReference type="NCBI Taxonomy" id="46433"/>
    <lineage>
        <taxon>Eukaryota</taxon>
        <taxon>Sar</taxon>
        <taxon>Rhizaria</taxon>
        <taxon>Retaria</taxon>
        <taxon>Foraminifera</taxon>
        <taxon>Monothalamids</taxon>
        <taxon>Reticulomyxidae</taxon>
        <taxon>Reticulomyxa</taxon>
    </lineage>
</organism>
<evidence type="ECO:0000256" key="1">
    <source>
        <dbReference type="SAM" id="Phobius"/>
    </source>
</evidence>
<dbReference type="AlphaFoldDB" id="X6M082"/>